<dbReference type="SMART" id="SM00387">
    <property type="entry name" value="HATPase_c"/>
    <property type="match status" value="1"/>
</dbReference>
<dbReference type="EMBL" id="CP117167">
    <property type="protein sequence ID" value="WCT13390.1"/>
    <property type="molecule type" value="Genomic_DNA"/>
</dbReference>
<protein>
    <recommendedName>
        <fullName evidence="2">histidine kinase</fullName>
        <ecNumber evidence="2">2.7.13.3</ecNumber>
    </recommendedName>
</protein>
<keyword evidence="7" id="KW-0812">Transmembrane</keyword>
<keyword evidence="4" id="KW-0808">Transferase</keyword>
<evidence type="ECO:0000259" key="8">
    <source>
        <dbReference type="PROSITE" id="PS50109"/>
    </source>
</evidence>
<dbReference type="EC" id="2.7.13.3" evidence="2"/>
<dbReference type="InterPro" id="IPR036097">
    <property type="entry name" value="HisK_dim/P_sf"/>
</dbReference>
<sequence>MLLGAIQFYLVSNTYHLTRENYFKEVASKIDTFQKDPAIKKVHEKALSGVLTLSANYAAGQIDQAIFLKKFKQIIGKEKLSADSAWTHFAIRNPQLSDILYLETYDRVVIGKSGQLDSLLYSKSAPLALLGSLSKTGTETWQDFDDPKEAIISQDSSESGAAGNYKVNFMTSRHIGYRSDQAVFMRMLLVFLLSLTLFVAMIVTLFLNFKAIYQQKKIADIRSDFANNITHELQTPISTIALIVKTLKTGTVRSDERLLDETIAALGRQQQRLHSSVASVLESAMLEKNDIPFEPIIMPDFLQSYLDDYQKTGRAFEIGLLGTPVTIQTGKQALERILRNILENAIKYSPDGTTIRVTTGLTAKHYTIAIQNEGPGIAKAYHRHIFEKFYRVPQQNLHTVKGLGLGLFLCTELIARLNGSISVESAEGKGATFTIHLPVT</sequence>
<keyword evidence="5 9" id="KW-0418">Kinase</keyword>
<dbReference type="CDD" id="cd00082">
    <property type="entry name" value="HisKA"/>
    <property type="match status" value="1"/>
</dbReference>
<dbReference type="Gene3D" id="3.30.565.10">
    <property type="entry name" value="Histidine kinase-like ATPase, C-terminal domain"/>
    <property type="match status" value="1"/>
</dbReference>
<evidence type="ECO:0000256" key="5">
    <source>
        <dbReference type="ARBA" id="ARBA00022777"/>
    </source>
</evidence>
<gene>
    <name evidence="9" type="ORF">PQO05_05510</name>
</gene>
<dbReference type="Proteomes" id="UP001216139">
    <property type="component" value="Chromosome"/>
</dbReference>
<dbReference type="PRINTS" id="PR00344">
    <property type="entry name" value="BCTRLSENSOR"/>
</dbReference>
<keyword evidence="3" id="KW-0597">Phosphoprotein</keyword>
<feature type="transmembrane region" description="Helical" evidence="7">
    <location>
        <begin position="183"/>
        <end position="207"/>
    </location>
</feature>
<evidence type="ECO:0000313" key="9">
    <source>
        <dbReference type="EMBL" id="WCT13390.1"/>
    </source>
</evidence>
<evidence type="ECO:0000256" key="3">
    <source>
        <dbReference type="ARBA" id="ARBA00022553"/>
    </source>
</evidence>
<evidence type="ECO:0000256" key="2">
    <source>
        <dbReference type="ARBA" id="ARBA00012438"/>
    </source>
</evidence>
<dbReference type="InterPro" id="IPR003594">
    <property type="entry name" value="HATPase_dom"/>
</dbReference>
<dbReference type="RefSeq" id="WP_273631675.1">
    <property type="nucleotide sequence ID" value="NZ_CP117167.1"/>
</dbReference>
<accession>A0ABY7TBD8</accession>
<dbReference type="CDD" id="cd00075">
    <property type="entry name" value="HATPase"/>
    <property type="match status" value="1"/>
</dbReference>
<feature type="domain" description="Histidine kinase" evidence="8">
    <location>
        <begin position="228"/>
        <end position="440"/>
    </location>
</feature>
<evidence type="ECO:0000256" key="6">
    <source>
        <dbReference type="ARBA" id="ARBA00023012"/>
    </source>
</evidence>
<dbReference type="PANTHER" id="PTHR45453:SF1">
    <property type="entry name" value="PHOSPHATE REGULON SENSOR PROTEIN PHOR"/>
    <property type="match status" value="1"/>
</dbReference>
<evidence type="ECO:0000256" key="1">
    <source>
        <dbReference type="ARBA" id="ARBA00000085"/>
    </source>
</evidence>
<dbReference type="InterPro" id="IPR005467">
    <property type="entry name" value="His_kinase_dom"/>
</dbReference>
<dbReference type="PROSITE" id="PS50109">
    <property type="entry name" value="HIS_KIN"/>
    <property type="match status" value="1"/>
</dbReference>
<dbReference type="InterPro" id="IPR003661">
    <property type="entry name" value="HisK_dim/P_dom"/>
</dbReference>
<evidence type="ECO:0000313" key="10">
    <source>
        <dbReference type="Proteomes" id="UP001216139"/>
    </source>
</evidence>
<comment type="catalytic activity">
    <reaction evidence="1">
        <text>ATP + protein L-histidine = ADP + protein N-phospho-L-histidine.</text>
        <dbReference type="EC" id="2.7.13.3"/>
    </reaction>
</comment>
<keyword evidence="10" id="KW-1185">Reference proteome</keyword>
<dbReference type="SUPFAM" id="SSF47384">
    <property type="entry name" value="Homodimeric domain of signal transducing histidine kinase"/>
    <property type="match status" value="1"/>
</dbReference>
<dbReference type="InterPro" id="IPR004358">
    <property type="entry name" value="Sig_transdc_His_kin-like_C"/>
</dbReference>
<dbReference type="SMART" id="SM00388">
    <property type="entry name" value="HisKA"/>
    <property type="match status" value="1"/>
</dbReference>
<dbReference type="Pfam" id="PF02518">
    <property type="entry name" value="HATPase_c"/>
    <property type="match status" value="1"/>
</dbReference>
<proteinExistence type="predicted"/>
<dbReference type="InterPro" id="IPR050351">
    <property type="entry name" value="BphY/WalK/GraS-like"/>
</dbReference>
<dbReference type="Pfam" id="PF00512">
    <property type="entry name" value="HisKA"/>
    <property type="match status" value="1"/>
</dbReference>
<keyword evidence="7" id="KW-0472">Membrane</keyword>
<evidence type="ECO:0000256" key="7">
    <source>
        <dbReference type="SAM" id="Phobius"/>
    </source>
</evidence>
<reference evidence="9 10" key="1">
    <citation type="submission" date="2023-02" db="EMBL/GenBank/DDBJ databases">
        <title>Genome sequence of Mucilaginibacter jinjuensis strain KACC 16571.</title>
        <authorList>
            <person name="Kim S."/>
            <person name="Heo J."/>
            <person name="Kwon S.-W."/>
        </authorList>
    </citation>
    <scope>NUCLEOTIDE SEQUENCE [LARGE SCALE GENOMIC DNA]</scope>
    <source>
        <strain evidence="9 10">KACC 16571</strain>
    </source>
</reference>
<evidence type="ECO:0000256" key="4">
    <source>
        <dbReference type="ARBA" id="ARBA00022679"/>
    </source>
</evidence>
<dbReference type="InterPro" id="IPR036890">
    <property type="entry name" value="HATPase_C_sf"/>
</dbReference>
<keyword evidence="6" id="KW-0902">Two-component regulatory system</keyword>
<dbReference type="SUPFAM" id="SSF55874">
    <property type="entry name" value="ATPase domain of HSP90 chaperone/DNA topoisomerase II/histidine kinase"/>
    <property type="match status" value="1"/>
</dbReference>
<keyword evidence="7" id="KW-1133">Transmembrane helix</keyword>
<dbReference type="GO" id="GO:0016301">
    <property type="term" value="F:kinase activity"/>
    <property type="evidence" value="ECO:0007669"/>
    <property type="project" value="UniProtKB-KW"/>
</dbReference>
<organism evidence="9 10">
    <name type="scientific">Mucilaginibacter jinjuensis</name>
    <dbReference type="NCBI Taxonomy" id="1176721"/>
    <lineage>
        <taxon>Bacteria</taxon>
        <taxon>Pseudomonadati</taxon>
        <taxon>Bacteroidota</taxon>
        <taxon>Sphingobacteriia</taxon>
        <taxon>Sphingobacteriales</taxon>
        <taxon>Sphingobacteriaceae</taxon>
        <taxon>Mucilaginibacter</taxon>
    </lineage>
</organism>
<dbReference type="PANTHER" id="PTHR45453">
    <property type="entry name" value="PHOSPHATE REGULON SENSOR PROTEIN PHOR"/>
    <property type="match status" value="1"/>
</dbReference>
<name>A0ABY7TBD8_9SPHI</name>
<dbReference type="Gene3D" id="1.10.287.130">
    <property type="match status" value="1"/>
</dbReference>